<accession>A0AAW1X6W3</accession>
<keyword evidence="2" id="KW-1185">Reference proteome</keyword>
<protein>
    <recommendedName>
        <fullName evidence="3">MHC class I antigen</fullName>
    </recommendedName>
</protein>
<evidence type="ECO:0008006" key="3">
    <source>
        <dbReference type="Google" id="ProtNLM"/>
    </source>
</evidence>
<comment type="caution">
    <text evidence="1">The sequence shown here is derived from an EMBL/GenBank/DDBJ whole genome shotgun (WGS) entry which is preliminary data.</text>
</comment>
<proteinExistence type="predicted"/>
<dbReference type="Proteomes" id="UP001457282">
    <property type="component" value="Unassembled WGS sequence"/>
</dbReference>
<sequence length="69" mass="7388">MMATTSIGLRGHRRRLEIGRQQWLHTGCGWVFGGEGGSSANDSDAQRRAGDVGVEERLCAAGIDDASWA</sequence>
<dbReference type="EMBL" id="JBEDUW010000004">
    <property type="protein sequence ID" value="KAK9932570.1"/>
    <property type="molecule type" value="Genomic_DNA"/>
</dbReference>
<evidence type="ECO:0000313" key="2">
    <source>
        <dbReference type="Proteomes" id="UP001457282"/>
    </source>
</evidence>
<gene>
    <name evidence="1" type="ORF">M0R45_019802</name>
</gene>
<dbReference type="AlphaFoldDB" id="A0AAW1X6W3"/>
<reference evidence="1 2" key="1">
    <citation type="journal article" date="2023" name="G3 (Bethesda)">
        <title>A chromosome-length genome assembly and annotation of blackberry (Rubus argutus, cv. 'Hillquist').</title>
        <authorList>
            <person name="Bruna T."/>
            <person name="Aryal R."/>
            <person name="Dudchenko O."/>
            <person name="Sargent D.J."/>
            <person name="Mead D."/>
            <person name="Buti M."/>
            <person name="Cavallini A."/>
            <person name="Hytonen T."/>
            <person name="Andres J."/>
            <person name="Pham M."/>
            <person name="Weisz D."/>
            <person name="Mascagni F."/>
            <person name="Usai G."/>
            <person name="Natali L."/>
            <person name="Bassil N."/>
            <person name="Fernandez G.E."/>
            <person name="Lomsadze A."/>
            <person name="Armour M."/>
            <person name="Olukolu B."/>
            <person name="Poorten T."/>
            <person name="Britton C."/>
            <person name="Davik J."/>
            <person name="Ashrafi H."/>
            <person name="Aiden E.L."/>
            <person name="Borodovsky M."/>
            <person name="Worthington M."/>
        </authorList>
    </citation>
    <scope>NUCLEOTIDE SEQUENCE [LARGE SCALE GENOMIC DNA]</scope>
    <source>
        <strain evidence="1">PI 553951</strain>
    </source>
</reference>
<evidence type="ECO:0000313" key="1">
    <source>
        <dbReference type="EMBL" id="KAK9932570.1"/>
    </source>
</evidence>
<name>A0AAW1X6W3_RUBAR</name>
<organism evidence="1 2">
    <name type="scientific">Rubus argutus</name>
    <name type="common">Southern blackberry</name>
    <dbReference type="NCBI Taxonomy" id="59490"/>
    <lineage>
        <taxon>Eukaryota</taxon>
        <taxon>Viridiplantae</taxon>
        <taxon>Streptophyta</taxon>
        <taxon>Embryophyta</taxon>
        <taxon>Tracheophyta</taxon>
        <taxon>Spermatophyta</taxon>
        <taxon>Magnoliopsida</taxon>
        <taxon>eudicotyledons</taxon>
        <taxon>Gunneridae</taxon>
        <taxon>Pentapetalae</taxon>
        <taxon>rosids</taxon>
        <taxon>fabids</taxon>
        <taxon>Rosales</taxon>
        <taxon>Rosaceae</taxon>
        <taxon>Rosoideae</taxon>
        <taxon>Rosoideae incertae sedis</taxon>
        <taxon>Rubus</taxon>
    </lineage>
</organism>